<dbReference type="Pfam" id="PF02373">
    <property type="entry name" value="JmjC"/>
    <property type="match status" value="1"/>
</dbReference>
<feature type="domain" description="JmjC" evidence="3">
    <location>
        <begin position="426"/>
        <end position="591"/>
    </location>
</feature>
<feature type="region of interest" description="Disordered" evidence="1">
    <location>
        <begin position="758"/>
        <end position="796"/>
    </location>
</feature>
<dbReference type="PROSITE" id="PS51183">
    <property type="entry name" value="JMJN"/>
    <property type="match status" value="1"/>
</dbReference>
<dbReference type="GO" id="GO:0000785">
    <property type="term" value="C:chromatin"/>
    <property type="evidence" value="ECO:0007669"/>
    <property type="project" value="TreeGrafter"/>
</dbReference>
<feature type="compositionally biased region" description="Low complexity" evidence="1">
    <location>
        <begin position="339"/>
        <end position="360"/>
    </location>
</feature>
<dbReference type="GO" id="GO:0010468">
    <property type="term" value="P:regulation of gene expression"/>
    <property type="evidence" value="ECO:0007669"/>
    <property type="project" value="TreeGrafter"/>
</dbReference>
<dbReference type="Gene3D" id="2.60.120.650">
    <property type="entry name" value="Cupin"/>
    <property type="match status" value="2"/>
</dbReference>
<dbReference type="SMART" id="SM00545">
    <property type="entry name" value="JmjN"/>
    <property type="match status" value="1"/>
</dbReference>
<dbReference type="GO" id="GO:0032454">
    <property type="term" value="F:histone H3K9 demethylase activity"/>
    <property type="evidence" value="ECO:0007669"/>
    <property type="project" value="TreeGrafter"/>
</dbReference>
<proteinExistence type="predicted"/>
<name>A0A2R5GAN5_9STRA</name>
<gene>
    <name evidence="4" type="ORF">FCC1311_042902</name>
</gene>
<dbReference type="OrthoDB" id="9547406at2759"/>
<evidence type="ECO:0000313" key="4">
    <source>
        <dbReference type="EMBL" id="GBG28067.1"/>
    </source>
</evidence>
<evidence type="ECO:0000259" key="2">
    <source>
        <dbReference type="PROSITE" id="PS51183"/>
    </source>
</evidence>
<feature type="compositionally biased region" description="Basic and acidic residues" evidence="1">
    <location>
        <begin position="196"/>
        <end position="217"/>
    </location>
</feature>
<accession>A0A2R5GAN5</accession>
<dbReference type="InterPro" id="IPR003349">
    <property type="entry name" value="JmjN"/>
</dbReference>
<evidence type="ECO:0000259" key="3">
    <source>
        <dbReference type="PROSITE" id="PS51184"/>
    </source>
</evidence>
<keyword evidence="4" id="KW-0489">Methyltransferase</keyword>
<sequence length="950" mass="106971">MPRVTRTRSGAAKTASRQGLQLEAPVFRPTMEEFQDFERFVEKIEVAGAKAGLVKVIPPKEWGWKMHPNAFLARHDQEVKRLIKPIRQFSSGRKGAYKIDIVESRKRAVGDFWEDAHREDLKRKSVAREPDANAVFWSGTWTWLAKATSQENNEKDESGPVRLKGSWAKTPKDQQAKDASSVPFSLDLAPFSDSDLDQRDSKQDDQIVEQAPERDARAPQCFRGSGNFHRENGDIDHCTLYLIEHIVSEARGSLQDTKARKHPDFHLEGYGVHGNKVYRLTGELRAPTSDNGNDDGGDHVRPTFWLSCTYPSTENEKPAAKKRRLAQERQSPAAEEDSASPSATPASASASLSSSLSPTDNNDLTNERCAHAKQVLEFDPRAIRAKVELDDADLIESFFWKEIGANSKPCMYGGDQVGTVFGDATHMDAGSWNLDKLDTILRVGFGPGREAKGITTSMLYFGMWRAMFAWHTEDMELNSVNFLHYGAPKYWYAVPPAHATRMELISRSEFGGEANICSEFLRHKNVMIAPSVLLREKIPFVRAVQHVGEFMFTFPRAYHGGFNLGFNVAEAVNFATPRWLGFGRRATWCKCEKWTFRLDVDDFVERVRYHAPKRLPAEPFEGDRIFFRYDANDLVPCGRVGRRKSAHNPAPKTMMLVRRPRHKKTENDEQDDNEGKRRSSPRANNNSANDKAMRDAASDSVESGNDADADADEETLEPDMRCALMRITKGKNGAPFMVVPVNWDEVPFARAPFYPDEDDWFWPQPAEPDATDDEAGERVGPTDAADSSDDAGQLDETRRLARRERWDMLNWTRRNRIIVRKAKVLHKADPLVFACMLQLVQQDDNSDDPEAVSRAINKLQSRVHNNAPGFNARSPVGTPKNATMSKEATAGKTPSASKRVNYNLHIVPPERVKILHHLKASRTQRRRMRRERAQAAIAATFAAPLAAATS</sequence>
<feature type="region of interest" description="Disordered" evidence="1">
    <location>
        <begin position="148"/>
        <end position="228"/>
    </location>
</feature>
<dbReference type="GO" id="GO:0032259">
    <property type="term" value="P:methylation"/>
    <property type="evidence" value="ECO:0007669"/>
    <property type="project" value="UniProtKB-KW"/>
</dbReference>
<dbReference type="GO" id="GO:0008168">
    <property type="term" value="F:methyltransferase activity"/>
    <property type="evidence" value="ECO:0007669"/>
    <property type="project" value="UniProtKB-KW"/>
</dbReference>
<dbReference type="GO" id="GO:0051864">
    <property type="term" value="F:histone H3K36 demethylase activity"/>
    <property type="evidence" value="ECO:0007669"/>
    <property type="project" value="TreeGrafter"/>
</dbReference>
<keyword evidence="4" id="KW-0808">Transferase</keyword>
<dbReference type="PROSITE" id="PS51184">
    <property type="entry name" value="JMJC"/>
    <property type="match status" value="1"/>
</dbReference>
<feature type="compositionally biased region" description="Acidic residues" evidence="1">
    <location>
        <begin position="705"/>
        <end position="716"/>
    </location>
</feature>
<dbReference type="PANTHER" id="PTHR10694">
    <property type="entry name" value="LYSINE-SPECIFIC DEMETHYLASE"/>
    <property type="match status" value="1"/>
</dbReference>
<dbReference type="PANTHER" id="PTHR10694:SF7">
    <property type="entry name" value="[HISTONE H3]-TRIMETHYL-L-LYSINE(9) DEMETHYLASE"/>
    <property type="match status" value="1"/>
</dbReference>
<evidence type="ECO:0000256" key="1">
    <source>
        <dbReference type="SAM" id="MobiDB-lite"/>
    </source>
</evidence>
<dbReference type="AlphaFoldDB" id="A0A2R5GAN5"/>
<feature type="region of interest" description="Disordered" evidence="1">
    <location>
        <begin position="862"/>
        <end position="895"/>
    </location>
</feature>
<keyword evidence="5" id="KW-1185">Reference proteome</keyword>
<protein>
    <submittedName>
        <fullName evidence="4">Lysine-specific demethylase 4A</fullName>
    </submittedName>
</protein>
<dbReference type="EMBL" id="BEYU01000039">
    <property type="protein sequence ID" value="GBG28067.1"/>
    <property type="molecule type" value="Genomic_DNA"/>
</dbReference>
<evidence type="ECO:0000313" key="5">
    <source>
        <dbReference type="Proteomes" id="UP000241890"/>
    </source>
</evidence>
<feature type="region of interest" description="Disordered" evidence="1">
    <location>
        <begin position="311"/>
        <end position="365"/>
    </location>
</feature>
<comment type="caution">
    <text evidence="4">The sequence shown here is derived from an EMBL/GenBank/DDBJ whole genome shotgun (WGS) entry which is preliminary data.</text>
</comment>
<dbReference type="SMART" id="SM00558">
    <property type="entry name" value="JmjC"/>
    <property type="match status" value="1"/>
</dbReference>
<dbReference type="SUPFAM" id="SSF51197">
    <property type="entry name" value="Clavaminate synthase-like"/>
    <property type="match status" value="1"/>
</dbReference>
<organism evidence="4 5">
    <name type="scientific">Hondaea fermentalgiana</name>
    <dbReference type="NCBI Taxonomy" id="2315210"/>
    <lineage>
        <taxon>Eukaryota</taxon>
        <taxon>Sar</taxon>
        <taxon>Stramenopiles</taxon>
        <taxon>Bigyra</taxon>
        <taxon>Labyrinthulomycetes</taxon>
        <taxon>Thraustochytrida</taxon>
        <taxon>Thraustochytriidae</taxon>
        <taxon>Hondaea</taxon>
    </lineage>
</organism>
<feature type="domain" description="JmjN" evidence="2">
    <location>
        <begin position="24"/>
        <end position="65"/>
    </location>
</feature>
<dbReference type="InParanoid" id="A0A2R5GAN5"/>
<dbReference type="GO" id="GO:0005634">
    <property type="term" value="C:nucleus"/>
    <property type="evidence" value="ECO:0007669"/>
    <property type="project" value="TreeGrafter"/>
</dbReference>
<dbReference type="InterPro" id="IPR003347">
    <property type="entry name" value="JmjC_dom"/>
</dbReference>
<dbReference type="Proteomes" id="UP000241890">
    <property type="component" value="Unassembled WGS sequence"/>
</dbReference>
<feature type="region of interest" description="Disordered" evidence="1">
    <location>
        <begin position="638"/>
        <end position="716"/>
    </location>
</feature>
<reference evidence="4 5" key="1">
    <citation type="submission" date="2017-12" db="EMBL/GenBank/DDBJ databases">
        <title>Sequencing, de novo assembly and annotation of complete genome of a new Thraustochytrid species, strain FCC1311.</title>
        <authorList>
            <person name="Sedici K."/>
            <person name="Godart F."/>
            <person name="Aiese Cigliano R."/>
            <person name="Sanseverino W."/>
            <person name="Barakat M."/>
            <person name="Ortet P."/>
            <person name="Marechal E."/>
            <person name="Cagnac O."/>
            <person name="Amato A."/>
        </authorList>
    </citation>
    <scope>NUCLEOTIDE SEQUENCE [LARGE SCALE GENOMIC DNA]</scope>
</reference>
<dbReference type="Pfam" id="PF02375">
    <property type="entry name" value="JmjN"/>
    <property type="match status" value="1"/>
</dbReference>
<feature type="compositionally biased region" description="Polar residues" evidence="1">
    <location>
        <begin position="880"/>
        <end position="895"/>
    </location>
</feature>